<accession>A0ACC2TRS8</accession>
<protein>
    <submittedName>
        <fullName evidence="1">Uncharacterized protein</fullName>
    </submittedName>
</protein>
<reference evidence="1" key="1">
    <citation type="submission" date="2022-04" db="EMBL/GenBank/DDBJ databases">
        <title>Genome of the entomopathogenic fungus Entomophthora muscae.</title>
        <authorList>
            <person name="Elya C."/>
            <person name="Lovett B.R."/>
            <person name="Lee E."/>
            <person name="Macias A.M."/>
            <person name="Hajek A.E."/>
            <person name="De Bivort B.L."/>
            <person name="Kasson M.T."/>
            <person name="De Fine Licht H.H."/>
            <person name="Stajich J.E."/>
        </authorList>
    </citation>
    <scope>NUCLEOTIDE SEQUENCE</scope>
    <source>
        <strain evidence="1">Berkeley</strain>
    </source>
</reference>
<evidence type="ECO:0000313" key="1">
    <source>
        <dbReference type="EMBL" id="KAJ9077253.1"/>
    </source>
</evidence>
<proteinExistence type="predicted"/>
<sequence>MSSRPLRSFEFRSARNIHPDHERLLKALSEPVLKWKRDVDFPINNREFKIPKWSKTDKRASFNDIIPPPLSKEPSSVKVEIETKVDHELKEAISKDSETNNFDDSMEVDNGITGSYETKEHLATSSEVEGFDDSMEDVYQDLSAQNSASSVKVDVSSGANQKISEPNNTFQEQSLVNSQPTCEVQAPQVDMISNEVVKAFVGVEEVTFTSENNYQLAASQIQDSKVAMDEPNMKSSVDLTKEANEYTELLVSDDDCQIISDTTEQSFSLPMQNIQVISSSEVNIMHASSEMCMDESVPTVSVNEKLETKAVTSSVAIPEDSQQAITEIPVPITIPLEHSQIPEDISVFVAEPKGNGQTTKEISASAITFLDQEPISNVMSVPDPDPILLDHRQTQGLSTSIAVPIGKEQSLEAISDTVSDYHKAQSSKVEPISVSVQDKILPSADNSGLVNPECKYPAAVEPAIVDDIPICSDQSTMNTSGNNSISEASASLPISGVSSSSSQQVLVQDTVATKAAALIESKKVVDPSVPKEASSITNAPQNLE</sequence>
<organism evidence="1 2">
    <name type="scientific">Entomophthora muscae</name>
    <dbReference type="NCBI Taxonomy" id="34485"/>
    <lineage>
        <taxon>Eukaryota</taxon>
        <taxon>Fungi</taxon>
        <taxon>Fungi incertae sedis</taxon>
        <taxon>Zoopagomycota</taxon>
        <taxon>Entomophthoromycotina</taxon>
        <taxon>Entomophthoromycetes</taxon>
        <taxon>Entomophthorales</taxon>
        <taxon>Entomophthoraceae</taxon>
        <taxon>Entomophthora</taxon>
    </lineage>
</organism>
<keyword evidence="2" id="KW-1185">Reference proteome</keyword>
<evidence type="ECO:0000313" key="2">
    <source>
        <dbReference type="Proteomes" id="UP001165960"/>
    </source>
</evidence>
<comment type="caution">
    <text evidence="1">The sequence shown here is derived from an EMBL/GenBank/DDBJ whole genome shotgun (WGS) entry which is preliminary data.</text>
</comment>
<gene>
    <name evidence="1" type="ORF">DSO57_1018485</name>
</gene>
<dbReference type="EMBL" id="QTSX02002210">
    <property type="protein sequence ID" value="KAJ9077253.1"/>
    <property type="molecule type" value="Genomic_DNA"/>
</dbReference>
<name>A0ACC2TRS8_9FUNG</name>
<dbReference type="Proteomes" id="UP001165960">
    <property type="component" value="Unassembled WGS sequence"/>
</dbReference>